<dbReference type="Proteomes" id="UP001159075">
    <property type="component" value="Unassembled WGS sequence"/>
</dbReference>
<dbReference type="Pfam" id="PF13692">
    <property type="entry name" value="Glyco_trans_1_4"/>
    <property type="match status" value="1"/>
</dbReference>
<comment type="caution">
    <text evidence="1">The sequence shown here is derived from an EMBL/GenBank/DDBJ whole genome shotgun (WGS) entry which is preliminary data.</text>
</comment>
<organism evidence="1 2">
    <name type="scientific">Shewanella xiamenensis</name>
    <dbReference type="NCBI Taxonomy" id="332186"/>
    <lineage>
        <taxon>Bacteria</taxon>
        <taxon>Pseudomonadati</taxon>
        <taxon>Pseudomonadota</taxon>
        <taxon>Gammaproteobacteria</taxon>
        <taxon>Alteromonadales</taxon>
        <taxon>Shewanellaceae</taxon>
        <taxon>Shewanella</taxon>
    </lineage>
</organism>
<sequence>MQPKKKIIVLTPRFPYPVIGGDRLRIYFVCKELSKVYDLTLLSLCETQDELDFAIPDDGVFKRVERIFLPKWKSYLNCVFALPTSVPLQVAYYSSKAFSKKLNELLPLHHGALAHLVRTGDYLLDKHIPKALEMTDAISMNYERVGRLAKSFSLKTIIYSIEQKRLNRYEKLSASTFDISVLVSKYDKDYLFPSVSDISEKVLVCSNGVNLADLSFKPCFDSKQIVFIGNMFSVQNVDAAYWFAKNVLPLLRKHGDFTFKVIGRIKDSDRHLFEQIPGVKVTGSVDSVALAAENSLLGVCSVRLAAGVQNKILEYMALGLPTITSSTGLEGLEAIPNKDILVADEPEQYLDLILKVANDPKFHSQLASSGLSYVENHHSWESRLSPFVSEFKKLVGYNV</sequence>
<keyword evidence="2" id="KW-1185">Reference proteome</keyword>
<keyword evidence="1" id="KW-0328">Glycosyltransferase</keyword>
<evidence type="ECO:0000313" key="1">
    <source>
        <dbReference type="EMBL" id="MDI5831238.1"/>
    </source>
</evidence>
<keyword evidence="1" id="KW-0808">Transferase</keyword>
<protein>
    <submittedName>
        <fullName evidence="1">Glycosyltransferase</fullName>
        <ecNumber evidence="1">2.4.-.-</ecNumber>
    </submittedName>
</protein>
<dbReference type="RefSeq" id="WP_240293220.1">
    <property type="nucleotide sequence ID" value="NZ_CP092630.1"/>
</dbReference>
<reference evidence="1 2" key="1">
    <citation type="submission" date="2022-09" db="EMBL/GenBank/DDBJ databases">
        <title>The outer-membrane cytochrome OmcA is essential for infection of Shewanella oneidensis by a zebrafish-associated bacteriophage.</title>
        <authorList>
            <person name="Grenfell A.W."/>
            <person name="Intile P."/>
            <person name="Mcfarlane J."/>
            <person name="Leung D."/>
            <person name="Abdalla K."/>
            <person name="Wold M."/>
            <person name="Kees E."/>
            <person name="Gralnick J."/>
        </authorList>
    </citation>
    <scope>NUCLEOTIDE SEQUENCE [LARGE SCALE GENOMIC DNA]</scope>
    <source>
        <strain evidence="1 2">NF-5</strain>
    </source>
</reference>
<name>A0ABT6U9U7_9GAMM</name>
<dbReference type="GO" id="GO:0016757">
    <property type="term" value="F:glycosyltransferase activity"/>
    <property type="evidence" value="ECO:0007669"/>
    <property type="project" value="UniProtKB-KW"/>
</dbReference>
<dbReference type="SUPFAM" id="SSF53756">
    <property type="entry name" value="UDP-Glycosyltransferase/glycogen phosphorylase"/>
    <property type="match status" value="1"/>
</dbReference>
<dbReference type="EC" id="2.4.-.-" evidence="1"/>
<gene>
    <name evidence="1" type="ORF">ODY93_06645</name>
</gene>
<proteinExistence type="predicted"/>
<dbReference type="EMBL" id="JAOTLW010000005">
    <property type="protein sequence ID" value="MDI5831238.1"/>
    <property type="molecule type" value="Genomic_DNA"/>
</dbReference>
<accession>A0ABT6U9U7</accession>
<evidence type="ECO:0000313" key="2">
    <source>
        <dbReference type="Proteomes" id="UP001159075"/>
    </source>
</evidence>
<dbReference type="Gene3D" id="3.40.50.2000">
    <property type="entry name" value="Glycogen Phosphorylase B"/>
    <property type="match status" value="2"/>
</dbReference>